<keyword evidence="1" id="KW-0472">Membrane</keyword>
<feature type="transmembrane region" description="Helical" evidence="1">
    <location>
        <begin position="64"/>
        <end position="97"/>
    </location>
</feature>
<accession>A0A9P8QTW0</accession>
<sequence>MIHSIHPLIICLDANRRLLERNLRLELLDLVLQASPEDLILRSFKVGHAGGELLLEVVDDILDALLLVALCARIFVEIVIIIVVVVVVVIILVVVILRDRGRLSIHGGGGGFCHEFVGKGSLEVGLEIEVVVLSDAQRRVLLAEIVQAVVHFAFGVLLSVLISAGCAIIDPFPFRGGALGVLGEESLDLCFLILDFFPADGLGKSSVHAVVHRRRQATSSIWQMSAAFINDLRSHVFIDSVMVGRSTMTAAKH</sequence>
<dbReference type="EMBL" id="JAIWOZ010000002">
    <property type="protein sequence ID" value="KAH6608683.1"/>
    <property type="molecule type" value="Genomic_DNA"/>
</dbReference>
<dbReference type="Proteomes" id="UP000827724">
    <property type="component" value="Unassembled WGS sequence"/>
</dbReference>
<gene>
    <name evidence="2" type="ORF">Trco_002029</name>
</gene>
<reference evidence="2" key="1">
    <citation type="submission" date="2021-08" db="EMBL/GenBank/DDBJ databases">
        <title>Chromosome-Level Trichoderma cornu-damae using Hi-C Data.</title>
        <authorList>
            <person name="Kim C.S."/>
        </authorList>
    </citation>
    <scope>NUCLEOTIDE SEQUENCE</scope>
    <source>
        <strain evidence="2">KA19-0412C</strain>
    </source>
</reference>
<organism evidence="2 3">
    <name type="scientific">Trichoderma cornu-damae</name>
    <dbReference type="NCBI Taxonomy" id="654480"/>
    <lineage>
        <taxon>Eukaryota</taxon>
        <taxon>Fungi</taxon>
        <taxon>Dikarya</taxon>
        <taxon>Ascomycota</taxon>
        <taxon>Pezizomycotina</taxon>
        <taxon>Sordariomycetes</taxon>
        <taxon>Hypocreomycetidae</taxon>
        <taxon>Hypocreales</taxon>
        <taxon>Hypocreaceae</taxon>
        <taxon>Trichoderma</taxon>
    </lineage>
</organism>
<protein>
    <submittedName>
        <fullName evidence="2">Uncharacterized protein</fullName>
    </submittedName>
</protein>
<evidence type="ECO:0000313" key="2">
    <source>
        <dbReference type="EMBL" id="KAH6608683.1"/>
    </source>
</evidence>
<keyword evidence="1" id="KW-1133">Transmembrane helix</keyword>
<evidence type="ECO:0000313" key="3">
    <source>
        <dbReference type="Proteomes" id="UP000827724"/>
    </source>
</evidence>
<comment type="caution">
    <text evidence="2">The sequence shown here is derived from an EMBL/GenBank/DDBJ whole genome shotgun (WGS) entry which is preliminary data.</text>
</comment>
<proteinExistence type="predicted"/>
<dbReference type="AlphaFoldDB" id="A0A9P8QTW0"/>
<keyword evidence="1" id="KW-0812">Transmembrane</keyword>
<keyword evidence="3" id="KW-1185">Reference proteome</keyword>
<feature type="transmembrane region" description="Helical" evidence="1">
    <location>
        <begin position="141"/>
        <end position="162"/>
    </location>
</feature>
<name>A0A9P8QTW0_9HYPO</name>
<evidence type="ECO:0000256" key="1">
    <source>
        <dbReference type="SAM" id="Phobius"/>
    </source>
</evidence>